<keyword evidence="3" id="KW-0328">Glycosyltransferase</keyword>
<evidence type="ECO:0000256" key="3">
    <source>
        <dbReference type="ARBA" id="ARBA00022676"/>
    </source>
</evidence>
<dbReference type="InterPro" id="IPR050297">
    <property type="entry name" value="LipidA_mod_glycosyltrf_83"/>
</dbReference>
<feature type="transmembrane region" description="Helical" evidence="8">
    <location>
        <begin position="119"/>
        <end position="137"/>
    </location>
</feature>
<gene>
    <name evidence="9" type="ORF">LPB136_03960</name>
</gene>
<evidence type="ECO:0000256" key="8">
    <source>
        <dbReference type="SAM" id="Phobius"/>
    </source>
</evidence>
<evidence type="ECO:0000256" key="5">
    <source>
        <dbReference type="ARBA" id="ARBA00022692"/>
    </source>
</evidence>
<evidence type="ECO:0000313" key="9">
    <source>
        <dbReference type="EMBL" id="APG64572.1"/>
    </source>
</evidence>
<dbReference type="GO" id="GO:0009103">
    <property type="term" value="P:lipopolysaccharide biosynthetic process"/>
    <property type="evidence" value="ECO:0007669"/>
    <property type="project" value="UniProtKB-ARBA"/>
</dbReference>
<feature type="transmembrane region" description="Helical" evidence="8">
    <location>
        <begin position="209"/>
        <end position="229"/>
    </location>
</feature>
<feature type="transmembrane region" description="Helical" evidence="8">
    <location>
        <begin position="355"/>
        <end position="374"/>
    </location>
</feature>
<keyword evidence="5 8" id="KW-0812">Transmembrane</keyword>
<comment type="subcellular location">
    <subcellularLocation>
        <location evidence="1">Cell membrane</location>
        <topology evidence="1">Multi-pass membrane protein</topology>
    </subcellularLocation>
</comment>
<feature type="transmembrane region" description="Helical" evidence="8">
    <location>
        <begin position="324"/>
        <end position="343"/>
    </location>
</feature>
<dbReference type="RefSeq" id="WP_072554898.1">
    <property type="nucleotide sequence ID" value="NZ_CP018155.1"/>
</dbReference>
<dbReference type="EMBL" id="CP018155">
    <property type="protein sequence ID" value="APG64572.1"/>
    <property type="molecule type" value="Genomic_DNA"/>
</dbReference>
<keyword evidence="6 8" id="KW-1133">Transmembrane helix</keyword>
<dbReference type="GO" id="GO:0005886">
    <property type="term" value="C:plasma membrane"/>
    <property type="evidence" value="ECO:0007669"/>
    <property type="project" value="UniProtKB-SubCell"/>
</dbReference>
<reference evidence="9 10" key="1">
    <citation type="submission" date="2016-11" db="EMBL/GenBank/DDBJ databases">
        <title>Tenacibaculum sp. LPB0136, isolated from marine environment.</title>
        <authorList>
            <person name="Kim E."/>
            <person name="Yi H."/>
        </authorList>
    </citation>
    <scope>NUCLEOTIDE SEQUENCE [LARGE SCALE GENOMIC DNA]</scope>
    <source>
        <strain evidence="9 10">LPB0136</strain>
    </source>
</reference>
<dbReference type="KEGG" id="ten:LPB136_03960"/>
<evidence type="ECO:0000256" key="6">
    <source>
        <dbReference type="ARBA" id="ARBA00022989"/>
    </source>
</evidence>
<evidence type="ECO:0000256" key="4">
    <source>
        <dbReference type="ARBA" id="ARBA00022679"/>
    </source>
</evidence>
<dbReference type="GO" id="GO:0016763">
    <property type="term" value="F:pentosyltransferase activity"/>
    <property type="evidence" value="ECO:0007669"/>
    <property type="project" value="TreeGrafter"/>
</dbReference>
<feature type="transmembrane region" description="Helical" evidence="8">
    <location>
        <begin position="7"/>
        <end position="24"/>
    </location>
</feature>
<proteinExistence type="predicted"/>
<accession>A0A1L3JHJ0</accession>
<dbReference type="PANTHER" id="PTHR33908:SF11">
    <property type="entry name" value="MEMBRANE PROTEIN"/>
    <property type="match status" value="1"/>
</dbReference>
<keyword evidence="4" id="KW-0808">Transferase</keyword>
<evidence type="ECO:0000256" key="7">
    <source>
        <dbReference type="ARBA" id="ARBA00023136"/>
    </source>
</evidence>
<dbReference type="AlphaFoldDB" id="A0A1L3JHJ0"/>
<evidence type="ECO:0000313" key="10">
    <source>
        <dbReference type="Proteomes" id="UP000181898"/>
    </source>
</evidence>
<dbReference type="PANTHER" id="PTHR33908">
    <property type="entry name" value="MANNOSYLTRANSFERASE YKCB-RELATED"/>
    <property type="match status" value="1"/>
</dbReference>
<keyword evidence="2" id="KW-1003">Cell membrane</keyword>
<dbReference type="STRING" id="1850252.LPB136_03960"/>
<evidence type="ECO:0000256" key="1">
    <source>
        <dbReference type="ARBA" id="ARBA00004651"/>
    </source>
</evidence>
<sequence length="465" mass="53949">MKEYKNFYIFVIAIIILLLVPNLLQKGMFVDGLWYAAISKNLANGLGSFWQPMFTETMFAQFYEHPPLVFGIQSIFFTVFNDSLWIEKLYSIFIFLANIYLIKLLWSAIFYANKESQKLWFIPVLLWFLCEVVYLMYTNNVLECTQEIFILLSIILILKGIRKEKYSFFFLAGICVLLSFLSKGITGIFPLIAVVLYSFSVKKITIKQTITYSLLMLLGFATILVLFIIQPESYTNIISYFNNQVLNSLEGNSISNMQSSRFYIIKKLFQVHLLPIILVLIISLISYFKLKTSTFFQHKKQIFFFLLLGLSGVLPIMISEKQASYYLITTAPFFAVALSLICVQNKEVIQRLSTSKIFTFISIGLLVTSIFVSFNNIGKINNRDKILLEDLTKLEVKLQKGVILGCKTEKRYDALYGFMMRNYEISLDTLNPYNYKTIISDVNLDKKEFVKVDIHTKQFNLYIKK</sequence>
<keyword evidence="7 8" id="KW-0472">Membrane</keyword>
<evidence type="ECO:0000256" key="2">
    <source>
        <dbReference type="ARBA" id="ARBA00022475"/>
    </source>
</evidence>
<dbReference type="OrthoDB" id="8353433at2"/>
<feature type="transmembrane region" description="Helical" evidence="8">
    <location>
        <begin position="302"/>
        <end position="318"/>
    </location>
</feature>
<organism evidence="9 10">
    <name type="scientific">Tenacibaculum todarodis</name>
    <dbReference type="NCBI Taxonomy" id="1850252"/>
    <lineage>
        <taxon>Bacteria</taxon>
        <taxon>Pseudomonadati</taxon>
        <taxon>Bacteroidota</taxon>
        <taxon>Flavobacteriia</taxon>
        <taxon>Flavobacteriales</taxon>
        <taxon>Flavobacteriaceae</taxon>
        <taxon>Tenacibaculum</taxon>
    </lineage>
</organism>
<dbReference type="Proteomes" id="UP000181898">
    <property type="component" value="Chromosome"/>
</dbReference>
<feature type="transmembrane region" description="Helical" evidence="8">
    <location>
        <begin position="92"/>
        <end position="113"/>
    </location>
</feature>
<name>A0A1L3JHJ0_9FLAO</name>
<protein>
    <submittedName>
        <fullName evidence="9">Uncharacterized protein</fullName>
    </submittedName>
</protein>
<feature type="transmembrane region" description="Helical" evidence="8">
    <location>
        <begin position="168"/>
        <end position="197"/>
    </location>
</feature>
<feature type="transmembrane region" description="Helical" evidence="8">
    <location>
        <begin position="269"/>
        <end position="290"/>
    </location>
</feature>
<keyword evidence="10" id="KW-1185">Reference proteome</keyword>